<dbReference type="Pfam" id="PF13855">
    <property type="entry name" value="LRR_8"/>
    <property type="match status" value="2"/>
</dbReference>
<dbReference type="PANTHER" id="PTHR24373:SF392">
    <property type="entry name" value="NEPHROCAN"/>
    <property type="match status" value="1"/>
</dbReference>
<dbReference type="InterPro" id="IPR001611">
    <property type="entry name" value="Leu-rich_rpt"/>
</dbReference>
<feature type="non-terminal residue" evidence="5">
    <location>
        <position position="1"/>
    </location>
</feature>
<dbReference type="PANTHER" id="PTHR24373">
    <property type="entry name" value="SLIT RELATED LEUCINE-RICH REPEAT NEURONAL PROTEIN"/>
    <property type="match status" value="1"/>
</dbReference>
<dbReference type="Gene3D" id="3.80.10.10">
    <property type="entry name" value="Ribonuclease Inhibitor"/>
    <property type="match status" value="3"/>
</dbReference>
<organism evidence="5 6">
    <name type="scientific">Iphiclides podalirius</name>
    <name type="common">scarce swallowtail</name>
    <dbReference type="NCBI Taxonomy" id="110791"/>
    <lineage>
        <taxon>Eukaryota</taxon>
        <taxon>Metazoa</taxon>
        <taxon>Ecdysozoa</taxon>
        <taxon>Arthropoda</taxon>
        <taxon>Hexapoda</taxon>
        <taxon>Insecta</taxon>
        <taxon>Pterygota</taxon>
        <taxon>Neoptera</taxon>
        <taxon>Endopterygota</taxon>
        <taxon>Lepidoptera</taxon>
        <taxon>Glossata</taxon>
        <taxon>Ditrysia</taxon>
        <taxon>Papilionoidea</taxon>
        <taxon>Papilionidae</taxon>
        <taxon>Papilioninae</taxon>
        <taxon>Iphiclides</taxon>
    </lineage>
</organism>
<reference evidence="5" key="1">
    <citation type="submission" date="2022-03" db="EMBL/GenBank/DDBJ databases">
        <authorList>
            <person name="Martin H S."/>
        </authorList>
    </citation>
    <scope>NUCLEOTIDE SEQUENCE</scope>
</reference>
<evidence type="ECO:0000256" key="3">
    <source>
        <dbReference type="ARBA" id="ARBA00022737"/>
    </source>
</evidence>
<keyword evidence="4" id="KW-0472">Membrane</keyword>
<keyword evidence="6" id="KW-1185">Reference proteome</keyword>
<evidence type="ECO:0000256" key="2">
    <source>
        <dbReference type="ARBA" id="ARBA00022729"/>
    </source>
</evidence>
<evidence type="ECO:0000256" key="4">
    <source>
        <dbReference type="SAM" id="Phobius"/>
    </source>
</evidence>
<sequence>MLLCVSVLGGISANKNYTDVAELYSVKSNSSRSQNGIKTVNSTITAIEVNSTKQEVVSTSTEGSFSYPDTICGLCNCVKFTIDCTERDIRRPFDLSDWKGLKISKPIDVDLSRNPLIAVSEISELPIRKLNFSQCHIEVIDDVCFVHLKDLSSLDFSYNRLSTFSLSRKVFAGVMVPQQRPQQFLKMRYLSLAYNSIHSLPQDLFAFMTALTHLDLSGNPLTIIDQVTMGAISDLIYLKELKLSNCDLEAIPEGMFRRLPRLERLDVSGNRFTTVPAVLKEAVNLMYLNFDNNLLEFLDKTTPISSLKKLVELHLCYNPELKSIESGALGGLEDLSVLHISNNLKLSKIDASFLVWEDELINKRWPLVKELYIHSNNITEISSKILEGWDHVTRVDFSNNPYICDCNNQWMVDFLTPLVISLAGKRKASKMVCRKPLSLIGTTFVELYKDKTTLECEYAAGLFNAAGPNLYLLFGIVIGIFATFPLVLIVVLLWRRGYFAKYRKHVDDTKWDEDEETDNF</sequence>
<protein>
    <submittedName>
        <fullName evidence="5">Uncharacterized protein</fullName>
    </submittedName>
</protein>
<dbReference type="InterPro" id="IPR050328">
    <property type="entry name" value="Dev_Immune_Receptor"/>
</dbReference>
<evidence type="ECO:0000313" key="5">
    <source>
        <dbReference type="EMBL" id="CAH2056223.1"/>
    </source>
</evidence>
<keyword evidence="3" id="KW-0677">Repeat</keyword>
<feature type="transmembrane region" description="Helical" evidence="4">
    <location>
        <begin position="470"/>
        <end position="494"/>
    </location>
</feature>
<dbReference type="InterPro" id="IPR003591">
    <property type="entry name" value="Leu-rich_rpt_typical-subtyp"/>
</dbReference>
<accession>A0ABN8IJ76</accession>
<dbReference type="EMBL" id="OW152835">
    <property type="protein sequence ID" value="CAH2056223.1"/>
    <property type="molecule type" value="Genomic_DNA"/>
</dbReference>
<proteinExistence type="predicted"/>
<keyword evidence="2" id="KW-0732">Signal</keyword>
<gene>
    <name evidence="5" type="ORF">IPOD504_LOCUS9472</name>
</gene>
<dbReference type="SMART" id="SM00369">
    <property type="entry name" value="LRR_TYP"/>
    <property type="match status" value="7"/>
</dbReference>
<keyword evidence="4" id="KW-1133">Transmembrane helix</keyword>
<evidence type="ECO:0000313" key="6">
    <source>
        <dbReference type="Proteomes" id="UP000837857"/>
    </source>
</evidence>
<name>A0ABN8IJ76_9NEOP</name>
<keyword evidence="4" id="KW-0812">Transmembrane</keyword>
<dbReference type="Proteomes" id="UP000837857">
    <property type="component" value="Chromosome 23"/>
</dbReference>
<keyword evidence="1" id="KW-0433">Leucine-rich repeat</keyword>
<dbReference type="SUPFAM" id="SSF52058">
    <property type="entry name" value="L domain-like"/>
    <property type="match status" value="1"/>
</dbReference>
<dbReference type="InterPro" id="IPR032675">
    <property type="entry name" value="LRR_dom_sf"/>
</dbReference>
<evidence type="ECO:0000256" key="1">
    <source>
        <dbReference type="ARBA" id="ARBA00022614"/>
    </source>
</evidence>